<evidence type="ECO:0000256" key="1">
    <source>
        <dbReference type="ARBA" id="ARBA00022729"/>
    </source>
</evidence>
<dbReference type="OrthoDB" id="9773203at2"/>
<dbReference type="EMBL" id="PVBS01000006">
    <property type="protein sequence ID" value="PRD50813.1"/>
    <property type="molecule type" value="Genomic_DNA"/>
</dbReference>
<comment type="caution">
    <text evidence="3">The sequence shown here is derived from an EMBL/GenBank/DDBJ whole genome shotgun (WGS) entry which is preliminary data.</text>
</comment>
<gene>
    <name evidence="3" type="ORF">C5749_18990</name>
</gene>
<dbReference type="InterPro" id="IPR003790">
    <property type="entry name" value="GHL10"/>
</dbReference>
<sequence length="494" mass="55519">MNVMMINQGIRWIMGLCIGICLYSCSKDSPGETPEPEPPEPNPVGLVYPSKEMRAVWLTTAWGLDWPMGDYTVAGQRQKYLAYLDKFKEMNVNTIFFQVRAMGDAYYHSDYEPWATSITGTRGKDPGYDILKFLIEEAHARDIEFHAWMNPYRIATRANNGTTYPALHSSINASWVVSHEKIQIYNPAREEVRKRIADIVKELISKYDVDGVHLDDYFYPDPSSAGVMVSDQTDYETYGAGFNTIQAWRRANVDKAIEGIHNVIVATKPKVVFSISPAANKDYNYNTLYADVAKWCQQGWLDLLIPQLYQEIGNSYNDFQTNLGIWTQFAYDVPVVIGHGLYKFGDPTQPTAFQSTAELEKQINMAKKNRKVVGSAMYSARYVMDNKIDIADKLSSLYEKTGVMPFLGRSNSAVPTPAANVRIEGNQLKWSTSGNIKSVVYYFPVAASGADRKGEVLAITEEHTITVDKKGGYSVTTLGVDHQESKPSDLVEKN</sequence>
<dbReference type="Gene3D" id="3.20.20.80">
    <property type="entry name" value="Glycosidases"/>
    <property type="match status" value="1"/>
</dbReference>
<dbReference type="InterPro" id="IPR052177">
    <property type="entry name" value="Divisome_Glycosyl_Hydrolase"/>
</dbReference>
<dbReference type="SUPFAM" id="SSF51445">
    <property type="entry name" value="(Trans)glycosidases"/>
    <property type="match status" value="1"/>
</dbReference>
<evidence type="ECO:0000313" key="4">
    <source>
        <dbReference type="Proteomes" id="UP000238642"/>
    </source>
</evidence>
<dbReference type="PANTHER" id="PTHR43405">
    <property type="entry name" value="GLYCOSYL HYDROLASE DIGH"/>
    <property type="match status" value="1"/>
</dbReference>
<dbReference type="AlphaFoldDB" id="A0A2S9JD71"/>
<name>A0A2S9JD71_9SPHI</name>
<proteinExistence type="predicted"/>
<organism evidence="3 4">
    <name type="scientific">Sphingobacterium gobiense</name>
    <dbReference type="NCBI Taxonomy" id="1382456"/>
    <lineage>
        <taxon>Bacteria</taxon>
        <taxon>Pseudomonadati</taxon>
        <taxon>Bacteroidota</taxon>
        <taxon>Sphingobacteriia</taxon>
        <taxon>Sphingobacteriales</taxon>
        <taxon>Sphingobacteriaceae</taxon>
        <taxon>Sphingobacterium</taxon>
    </lineage>
</organism>
<dbReference type="PANTHER" id="PTHR43405:SF1">
    <property type="entry name" value="GLYCOSYL HYDROLASE DIGH"/>
    <property type="match status" value="1"/>
</dbReference>
<accession>A0A2S9JD71</accession>
<dbReference type="Pfam" id="PF02638">
    <property type="entry name" value="GHL10"/>
    <property type="match status" value="1"/>
</dbReference>
<reference evidence="3 4" key="1">
    <citation type="submission" date="2018-02" db="EMBL/GenBank/DDBJ databases">
        <title>The draft genome of Sphingobacterium gobiense H7.</title>
        <authorList>
            <person name="Li L."/>
            <person name="Liu L."/>
            <person name="Zhang X."/>
            <person name="Wang T."/>
            <person name="Liang L."/>
        </authorList>
    </citation>
    <scope>NUCLEOTIDE SEQUENCE [LARGE SCALE GENOMIC DNA]</scope>
    <source>
        <strain evidence="3 4">ACCC 05757</strain>
    </source>
</reference>
<keyword evidence="1" id="KW-0732">Signal</keyword>
<dbReference type="Proteomes" id="UP000238642">
    <property type="component" value="Unassembled WGS sequence"/>
</dbReference>
<keyword evidence="4" id="KW-1185">Reference proteome</keyword>
<evidence type="ECO:0000259" key="2">
    <source>
        <dbReference type="Pfam" id="PF02638"/>
    </source>
</evidence>
<feature type="domain" description="Glycosyl hydrolase-like 10" evidence="2">
    <location>
        <begin position="52"/>
        <end position="341"/>
    </location>
</feature>
<protein>
    <recommendedName>
        <fullName evidence="2">Glycosyl hydrolase-like 10 domain-containing protein</fullName>
    </recommendedName>
</protein>
<evidence type="ECO:0000313" key="3">
    <source>
        <dbReference type="EMBL" id="PRD50813.1"/>
    </source>
</evidence>
<dbReference type="InterPro" id="IPR017853">
    <property type="entry name" value="GH"/>
</dbReference>